<sequence>MTDQRQDLLHLLGDAYALARKVERLLERFGNRHVRHAALASTIDACLKQTLDQQRLLVDCMHRIEGEGHISRLGNANLPADMQPAQSDRPGDDEPDELASVRALTLQEIDIYTSCIATAESSGFFETKLACEGILSQKFALVAWLSGDDLSTASA</sequence>
<proteinExistence type="predicted"/>
<dbReference type="AlphaFoldDB" id="A0A6J5DZV3"/>
<gene>
    <name evidence="2" type="ORF">LMG29739_03218</name>
</gene>
<dbReference type="InterPro" id="IPR010287">
    <property type="entry name" value="DUF892_YciF-like"/>
</dbReference>
<protein>
    <submittedName>
        <fullName evidence="2">Uncharacterized protein</fullName>
    </submittedName>
</protein>
<dbReference type="Proteomes" id="UP000494329">
    <property type="component" value="Unassembled WGS sequence"/>
</dbReference>
<dbReference type="SUPFAM" id="SSF47240">
    <property type="entry name" value="Ferritin-like"/>
    <property type="match status" value="1"/>
</dbReference>
<reference evidence="2 3" key="1">
    <citation type="submission" date="2020-04" db="EMBL/GenBank/DDBJ databases">
        <authorList>
            <person name="De Canck E."/>
        </authorList>
    </citation>
    <scope>NUCLEOTIDE SEQUENCE [LARGE SCALE GENOMIC DNA]</scope>
    <source>
        <strain evidence="2 3">LMG 29739</strain>
    </source>
</reference>
<name>A0A6J5DZV3_9BURK</name>
<accession>A0A6J5DZV3</accession>
<evidence type="ECO:0000313" key="3">
    <source>
        <dbReference type="Proteomes" id="UP000494329"/>
    </source>
</evidence>
<evidence type="ECO:0000313" key="2">
    <source>
        <dbReference type="EMBL" id="CAB3759689.1"/>
    </source>
</evidence>
<dbReference type="Pfam" id="PF05974">
    <property type="entry name" value="DUF892"/>
    <property type="match status" value="1"/>
</dbReference>
<dbReference type="InterPro" id="IPR009078">
    <property type="entry name" value="Ferritin-like_SF"/>
</dbReference>
<organism evidence="2 3">
    <name type="scientific">Paraburkholderia solisilvae</name>
    <dbReference type="NCBI Taxonomy" id="624376"/>
    <lineage>
        <taxon>Bacteria</taxon>
        <taxon>Pseudomonadati</taxon>
        <taxon>Pseudomonadota</taxon>
        <taxon>Betaproteobacteria</taxon>
        <taxon>Burkholderiales</taxon>
        <taxon>Burkholderiaceae</taxon>
        <taxon>Paraburkholderia</taxon>
    </lineage>
</organism>
<keyword evidence="3" id="KW-1185">Reference proteome</keyword>
<dbReference type="Gene3D" id="1.20.1260.10">
    <property type="match status" value="1"/>
</dbReference>
<dbReference type="RefSeq" id="WP_175111910.1">
    <property type="nucleotide sequence ID" value="NZ_CADIKF010000023.1"/>
</dbReference>
<evidence type="ECO:0000256" key="1">
    <source>
        <dbReference type="SAM" id="MobiDB-lite"/>
    </source>
</evidence>
<feature type="region of interest" description="Disordered" evidence="1">
    <location>
        <begin position="72"/>
        <end position="96"/>
    </location>
</feature>
<dbReference type="EMBL" id="CADIKF010000023">
    <property type="protein sequence ID" value="CAB3759689.1"/>
    <property type="molecule type" value="Genomic_DNA"/>
</dbReference>
<dbReference type="InterPro" id="IPR012347">
    <property type="entry name" value="Ferritin-like"/>
</dbReference>